<comment type="caution">
    <text evidence="2">The sequence shown here is derived from an EMBL/GenBank/DDBJ whole genome shotgun (WGS) entry which is preliminary data.</text>
</comment>
<reference evidence="2 3" key="1">
    <citation type="submission" date="2016-10" db="EMBL/GenBank/DDBJ databases">
        <title>Paenibacillus species isolates.</title>
        <authorList>
            <person name="Beno S.M."/>
        </authorList>
    </citation>
    <scope>NUCLEOTIDE SEQUENCE [LARGE SCALE GENOMIC DNA]</scope>
    <source>
        <strain evidence="2 3">FSL H7-0744</strain>
    </source>
</reference>
<protein>
    <recommendedName>
        <fullName evidence="1">DUF2262 domain-containing protein</fullName>
    </recommendedName>
</protein>
<dbReference type="InterPro" id="IPR019260">
    <property type="entry name" value="DUF2262"/>
</dbReference>
<dbReference type="EMBL" id="MPTB01000054">
    <property type="protein sequence ID" value="OMD39891.1"/>
    <property type="molecule type" value="Genomic_DNA"/>
</dbReference>
<name>A0ABX3H074_PAEBO</name>
<sequence>MSDVVVRILVESCSITELTKETYCCCFQPVQIWGDDVEVEIFLPTAIGTKEMAKDAAISAVPLLEEELAWLQMNKGELGKAMEWAKERAEEWIWDDPDFVELSDNEGYVELDGETVCVPISDEAFLNSLFLWSVVFEQVDGAGSFKMSIELGNKPDYFAGHRIHMDIDEHKNFVSQGL</sequence>
<organism evidence="2 3">
    <name type="scientific">Paenibacillus borealis</name>
    <dbReference type="NCBI Taxonomy" id="160799"/>
    <lineage>
        <taxon>Bacteria</taxon>
        <taxon>Bacillati</taxon>
        <taxon>Bacillota</taxon>
        <taxon>Bacilli</taxon>
        <taxon>Bacillales</taxon>
        <taxon>Paenibacillaceae</taxon>
        <taxon>Paenibacillus</taxon>
    </lineage>
</organism>
<evidence type="ECO:0000313" key="2">
    <source>
        <dbReference type="EMBL" id="OMD39891.1"/>
    </source>
</evidence>
<dbReference type="RefSeq" id="WP_076113919.1">
    <property type="nucleotide sequence ID" value="NZ_MPTB01000054.1"/>
</dbReference>
<evidence type="ECO:0000259" key="1">
    <source>
        <dbReference type="Pfam" id="PF10020"/>
    </source>
</evidence>
<evidence type="ECO:0000313" key="3">
    <source>
        <dbReference type="Proteomes" id="UP000187412"/>
    </source>
</evidence>
<dbReference type="Pfam" id="PF10020">
    <property type="entry name" value="DUF2262"/>
    <property type="match status" value="1"/>
</dbReference>
<accession>A0ABX3H074</accession>
<dbReference type="Proteomes" id="UP000187412">
    <property type="component" value="Unassembled WGS sequence"/>
</dbReference>
<keyword evidence="3" id="KW-1185">Reference proteome</keyword>
<feature type="domain" description="DUF2262" evidence="1">
    <location>
        <begin position="17"/>
        <end position="177"/>
    </location>
</feature>
<proteinExistence type="predicted"/>
<gene>
    <name evidence="2" type="ORF">BSK56_29095</name>
</gene>